<feature type="region of interest" description="Disordered" evidence="1">
    <location>
        <begin position="1"/>
        <end position="20"/>
    </location>
</feature>
<evidence type="ECO:0000313" key="2">
    <source>
        <dbReference type="EMBL" id="QDV36392.1"/>
    </source>
</evidence>
<dbReference type="Pfam" id="PF11535">
    <property type="entry name" value="Calci_bind_CcbP"/>
    <property type="match status" value="1"/>
</dbReference>
<sequence length="131" mass="15410">MAKARKKPSGKPERDEAREDRITMEVVVDAYGEDERAMGWYCYLDEQLHTPFRTRCVRERAVSPLRVGDEVEVVGMSPEDECRREMFASIRWEGDRTLAVPLSQLEVIDGDEETRQSVEDWHYWTDMGYEF</sequence>
<evidence type="ECO:0000313" key="3">
    <source>
        <dbReference type="Proteomes" id="UP000317835"/>
    </source>
</evidence>
<organism evidence="2 3">
    <name type="scientific">Tautonia plasticadhaerens</name>
    <dbReference type="NCBI Taxonomy" id="2527974"/>
    <lineage>
        <taxon>Bacteria</taxon>
        <taxon>Pseudomonadati</taxon>
        <taxon>Planctomycetota</taxon>
        <taxon>Planctomycetia</taxon>
        <taxon>Isosphaerales</taxon>
        <taxon>Isosphaeraceae</taxon>
        <taxon>Tautonia</taxon>
    </lineage>
</organism>
<proteinExistence type="predicted"/>
<dbReference type="AlphaFoldDB" id="A0A518H6C7"/>
<gene>
    <name evidence="2" type="ORF">ElP_43160</name>
</gene>
<keyword evidence="3" id="KW-1185">Reference proteome</keyword>
<evidence type="ECO:0000256" key="1">
    <source>
        <dbReference type="SAM" id="MobiDB-lite"/>
    </source>
</evidence>
<dbReference type="RefSeq" id="WP_197446247.1">
    <property type="nucleotide sequence ID" value="NZ_CP036426.1"/>
</dbReference>
<name>A0A518H6C7_9BACT</name>
<feature type="compositionally biased region" description="Basic and acidic residues" evidence="1">
    <location>
        <begin position="10"/>
        <end position="20"/>
    </location>
</feature>
<reference evidence="2 3" key="1">
    <citation type="submission" date="2019-02" db="EMBL/GenBank/DDBJ databases">
        <title>Deep-cultivation of Planctomycetes and their phenomic and genomic characterization uncovers novel biology.</title>
        <authorList>
            <person name="Wiegand S."/>
            <person name="Jogler M."/>
            <person name="Boedeker C."/>
            <person name="Pinto D."/>
            <person name="Vollmers J."/>
            <person name="Rivas-Marin E."/>
            <person name="Kohn T."/>
            <person name="Peeters S.H."/>
            <person name="Heuer A."/>
            <person name="Rast P."/>
            <person name="Oberbeckmann S."/>
            <person name="Bunk B."/>
            <person name="Jeske O."/>
            <person name="Meyerdierks A."/>
            <person name="Storesund J.E."/>
            <person name="Kallscheuer N."/>
            <person name="Luecker S."/>
            <person name="Lage O.M."/>
            <person name="Pohl T."/>
            <person name="Merkel B.J."/>
            <person name="Hornburger P."/>
            <person name="Mueller R.-W."/>
            <person name="Bruemmer F."/>
            <person name="Labrenz M."/>
            <person name="Spormann A.M."/>
            <person name="Op den Camp H."/>
            <person name="Overmann J."/>
            <person name="Amann R."/>
            <person name="Jetten M.S.M."/>
            <person name="Mascher T."/>
            <person name="Medema M.H."/>
            <person name="Devos D.P."/>
            <person name="Kaster A.-K."/>
            <person name="Ovreas L."/>
            <person name="Rohde M."/>
            <person name="Galperin M.Y."/>
            <person name="Jogler C."/>
        </authorList>
    </citation>
    <scope>NUCLEOTIDE SEQUENCE [LARGE SCALE GENOMIC DNA]</scope>
    <source>
        <strain evidence="2 3">ElP</strain>
    </source>
</reference>
<dbReference type="KEGG" id="tpla:ElP_43160"/>
<accession>A0A518H6C7</accession>
<dbReference type="Proteomes" id="UP000317835">
    <property type="component" value="Chromosome"/>
</dbReference>
<dbReference type="Gene3D" id="6.10.140.400">
    <property type="match status" value="2"/>
</dbReference>
<dbReference type="InterPro" id="IPR020994">
    <property type="entry name" value="Uncharacterised_Ca-bd_CcbP"/>
</dbReference>
<dbReference type="EMBL" id="CP036426">
    <property type="protein sequence ID" value="QDV36392.1"/>
    <property type="molecule type" value="Genomic_DNA"/>
</dbReference>
<protein>
    <submittedName>
        <fullName evidence="2">Calcium binding protein</fullName>
    </submittedName>
</protein>